<feature type="transmembrane region" description="Helical" evidence="8">
    <location>
        <begin position="25"/>
        <end position="47"/>
    </location>
</feature>
<feature type="transmembrane region" description="Helical" evidence="8">
    <location>
        <begin position="86"/>
        <end position="104"/>
    </location>
</feature>
<comment type="subcellular location">
    <subcellularLocation>
        <location evidence="1">Cell membrane</location>
        <topology evidence="1">Multi-pass membrane protein</topology>
    </subcellularLocation>
</comment>
<reference evidence="9 10" key="1">
    <citation type="submission" date="2019-02" db="EMBL/GenBank/DDBJ databases">
        <title>Sequencing the genomes of 1000 actinobacteria strains.</title>
        <authorList>
            <person name="Klenk H.-P."/>
        </authorList>
    </citation>
    <scope>NUCLEOTIDE SEQUENCE [LARGE SCALE GENOMIC DNA]</scope>
    <source>
        <strain evidence="9 10">DSM 45779</strain>
    </source>
</reference>
<evidence type="ECO:0000256" key="8">
    <source>
        <dbReference type="SAM" id="Phobius"/>
    </source>
</evidence>
<evidence type="ECO:0000256" key="3">
    <source>
        <dbReference type="ARBA" id="ARBA00022448"/>
    </source>
</evidence>
<dbReference type="Proteomes" id="UP000291591">
    <property type="component" value="Unassembled WGS sequence"/>
</dbReference>
<feature type="transmembrane region" description="Helical" evidence="8">
    <location>
        <begin position="116"/>
        <end position="135"/>
    </location>
</feature>
<dbReference type="GO" id="GO:0022857">
    <property type="term" value="F:transmembrane transporter activity"/>
    <property type="evidence" value="ECO:0007669"/>
    <property type="project" value="InterPro"/>
</dbReference>
<evidence type="ECO:0000313" key="9">
    <source>
        <dbReference type="EMBL" id="RZT87220.1"/>
    </source>
</evidence>
<protein>
    <submittedName>
        <fullName evidence="9">Iron complex transport system permease protein</fullName>
    </submittedName>
</protein>
<evidence type="ECO:0000256" key="6">
    <source>
        <dbReference type="ARBA" id="ARBA00022989"/>
    </source>
</evidence>
<dbReference type="PANTHER" id="PTHR30472">
    <property type="entry name" value="FERRIC ENTEROBACTIN TRANSPORT SYSTEM PERMEASE PROTEIN"/>
    <property type="match status" value="1"/>
</dbReference>
<keyword evidence="6 8" id="KW-1133">Transmembrane helix</keyword>
<sequence length="357" mass="36757">MSAGTERETPAAAGVAADPWRRSRWPVVTILSVALVVAVAVSFAVGVTSYPPATIVEVLVAHLTGRPSTVPRVDDVTIWLVRMPRIVAAVLVGGALAAAGAAYQALFRNPMVSPDLLGASGGAGVGAALGILLSWSSAGVQLSAFVLGLGAVLVTYAVGTVVGRGHESTLTLVLTGIVVSSLCSALISLTKYVADPDDKLPQITFWLLGGLDTVTVRGLVPVLVPVLIGLVPLMVLRWRLNVLAFGDEEAASLGVNPRVVKGFVIVGATLMTAASVSAAGMVGWVGLVIPHAARMLVGPDARRALPVSALLGAIFLLVVDDLVRTLLTTEVPLGILTALVGAPFFLLLLARGRRAWT</sequence>
<comment type="similarity">
    <text evidence="2">Belongs to the binding-protein-dependent transport system permease family. FecCD subfamily.</text>
</comment>
<dbReference type="EMBL" id="SHKL01000001">
    <property type="protein sequence ID" value="RZT87220.1"/>
    <property type="molecule type" value="Genomic_DNA"/>
</dbReference>
<dbReference type="RefSeq" id="WP_242623224.1">
    <property type="nucleotide sequence ID" value="NZ_SHKL01000001.1"/>
</dbReference>
<feature type="transmembrane region" description="Helical" evidence="8">
    <location>
        <begin position="331"/>
        <end position="350"/>
    </location>
</feature>
<evidence type="ECO:0000313" key="10">
    <source>
        <dbReference type="Proteomes" id="UP000291591"/>
    </source>
</evidence>
<feature type="transmembrane region" description="Helical" evidence="8">
    <location>
        <begin position="142"/>
        <end position="163"/>
    </location>
</feature>
<dbReference type="GO" id="GO:0033214">
    <property type="term" value="P:siderophore-iron import into cell"/>
    <property type="evidence" value="ECO:0007669"/>
    <property type="project" value="TreeGrafter"/>
</dbReference>
<feature type="transmembrane region" description="Helical" evidence="8">
    <location>
        <begin position="169"/>
        <end position="193"/>
    </location>
</feature>
<proteinExistence type="inferred from homology"/>
<organism evidence="9 10">
    <name type="scientific">Pseudonocardia sediminis</name>
    <dbReference type="NCBI Taxonomy" id="1397368"/>
    <lineage>
        <taxon>Bacteria</taxon>
        <taxon>Bacillati</taxon>
        <taxon>Actinomycetota</taxon>
        <taxon>Actinomycetes</taxon>
        <taxon>Pseudonocardiales</taxon>
        <taxon>Pseudonocardiaceae</taxon>
        <taxon>Pseudonocardia</taxon>
    </lineage>
</organism>
<evidence type="ECO:0000256" key="5">
    <source>
        <dbReference type="ARBA" id="ARBA00022692"/>
    </source>
</evidence>
<dbReference type="FunFam" id="1.10.3470.10:FF:000001">
    <property type="entry name" value="Vitamin B12 ABC transporter permease BtuC"/>
    <property type="match status" value="1"/>
</dbReference>
<dbReference type="Pfam" id="PF01032">
    <property type="entry name" value="FecCD"/>
    <property type="match status" value="1"/>
</dbReference>
<dbReference type="Gene3D" id="1.10.3470.10">
    <property type="entry name" value="ABC transporter involved in vitamin B12 uptake, BtuC"/>
    <property type="match status" value="1"/>
</dbReference>
<keyword evidence="10" id="KW-1185">Reference proteome</keyword>
<dbReference type="CDD" id="cd06550">
    <property type="entry name" value="TM_ABC_iron-siderophores_like"/>
    <property type="match status" value="1"/>
</dbReference>
<dbReference type="GO" id="GO:0005886">
    <property type="term" value="C:plasma membrane"/>
    <property type="evidence" value="ECO:0007669"/>
    <property type="project" value="UniProtKB-SubCell"/>
</dbReference>
<dbReference type="SUPFAM" id="SSF81345">
    <property type="entry name" value="ABC transporter involved in vitamin B12 uptake, BtuC"/>
    <property type="match status" value="1"/>
</dbReference>
<keyword evidence="3" id="KW-0813">Transport</keyword>
<dbReference type="InterPro" id="IPR000522">
    <property type="entry name" value="ABC_transptr_permease_BtuC"/>
</dbReference>
<comment type="caution">
    <text evidence="9">The sequence shown here is derived from an EMBL/GenBank/DDBJ whole genome shotgun (WGS) entry which is preliminary data.</text>
</comment>
<feature type="transmembrane region" description="Helical" evidence="8">
    <location>
        <begin position="263"/>
        <end position="289"/>
    </location>
</feature>
<evidence type="ECO:0000256" key="7">
    <source>
        <dbReference type="ARBA" id="ARBA00023136"/>
    </source>
</evidence>
<keyword evidence="5 8" id="KW-0812">Transmembrane</keyword>
<name>A0A4V2FR46_PSEST</name>
<keyword evidence="4" id="KW-1003">Cell membrane</keyword>
<dbReference type="PANTHER" id="PTHR30472:SF70">
    <property type="entry name" value="MOLYBDATE IMPORT SYSTEM PERMEASE PROTEIN MOLB"/>
    <property type="match status" value="1"/>
</dbReference>
<evidence type="ECO:0000256" key="2">
    <source>
        <dbReference type="ARBA" id="ARBA00007935"/>
    </source>
</evidence>
<evidence type="ECO:0000256" key="4">
    <source>
        <dbReference type="ARBA" id="ARBA00022475"/>
    </source>
</evidence>
<dbReference type="AlphaFoldDB" id="A0A4V2FR46"/>
<gene>
    <name evidence="9" type="ORF">EV383_4130</name>
</gene>
<keyword evidence="7 8" id="KW-0472">Membrane</keyword>
<feature type="transmembrane region" description="Helical" evidence="8">
    <location>
        <begin position="214"/>
        <end position="235"/>
    </location>
</feature>
<dbReference type="InterPro" id="IPR037294">
    <property type="entry name" value="ABC_BtuC-like"/>
</dbReference>
<evidence type="ECO:0000256" key="1">
    <source>
        <dbReference type="ARBA" id="ARBA00004651"/>
    </source>
</evidence>
<accession>A0A4V2FR46</accession>